<evidence type="ECO:0000313" key="1">
    <source>
        <dbReference type="EMBL" id="AIF20307.1"/>
    </source>
</evidence>
<dbReference type="SUPFAM" id="SSF51182">
    <property type="entry name" value="RmlC-like cupins"/>
    <property type="match status" value="1"/>
</dbReference>
<proteinExistence type="predicted"/>
<dbReference type="InterPro" id="IPR014710">
    <property type="entry name" value="RmlC-like_jellyroll"/>
</dbReference>
<name>A0A075I097_9ARCH</name>
<dbReference type="EMBL" id="KF901161">
    <property type="protein sequence ID" value="AIF20307.1"/>
    <property type="molecule type" value="Genomic_DNA"/>
</dbReference>
<dbReference type="Gene3D" id="2.60.120.10">
    <property type="entry name" value="Jelly Rolls"/>
    <property type="match status" value="1"/>
</dbReference>
<organism evidence="1">
    <name type="scientific">uncultured marine thaumarchaeote KM3_89_C12</name>
    <dbReference type="NCBI Taxonomy" id="1456339"/>
    <lineage>
        <taxon>Archaea</taxon>
        <taxon>Nitrososphaerota</taxon>
        <taxon>environmental samples</taxon>
    </lineage>
</organism>
<dbReference type="AlphaFoldDB" id="A0A075I097"/>
<protein>
    <recommendedName>
        <fullName evidence="2">Cupin 2 domain-containing protein</fullName>
    </recommendedName>
</protein>
<accession>A0A075I097</accession>
<sequence length="143" mass="16487">MINLSKNGIVLPKDVIIKQEPPFVDERGKIQPLADIDFKSCVLITSKKGTIRANHYHKTDWHFCYVLKGSIDYYYRPVGVKKTPEMVKIKKEQLFFTPPMVEHAMVFHEDTTFLTLGGNSRIQSKYEADLVRTKLVSPDVVFK</sequence>
<dbReference type="InterPro" id="IPR011051">
    <property type="entry name" value="RmlC_Cupin_sf"/>
</dbReference>
<dbReference type="CDD" id="cd02208">
    <property type="entry name" value="cupin_RmlC-like"/>
    <property type="match status" value="1"/>
</dbReference>
<evidence type="ECO:0008006" key="2">
    <source>
        <dbReference type="Google" id="ProtNLM"/>
    </source>
</evidence>
<reference evidence="1" key="1">
    <citation type="journal article" date="2014" name="Genome Biol. Evol.">
        <title>Pangenome evidence for extensive interdomain horizontal transfer affecting lineage core and shell genes in uncultured planktonic thaumarchaeota and euryarchaeota.</title>
        <authorList>
            <person name="Deschamps P."/>
            <person name="Zivanovic Y."/>
            <person name="Moreira D."/>
            <person name="Rodriguez-Valera F."/>
            <person name="Lopez-Garcia P."/>
        </authorList>
    </citation>
    <scope>NUCLEOTIDE SEQUENCE</scope>
</reference>